<dbReference type="EMBL" id="ML977323">
    <property type="protein sequence ID" value="KAF2115377.1"/>
    <property type="molecule type" value="Genomic_DNA"/>
</dbReference>
<feature type="domain" description="F-box" evidence="2">
    <location>
        <begin position="56"/>
        <end position="102"/>
    </location>
</feature>
<dbReference type="Proteomes" id="UP000799770">
    <property type="component" value="Unassembled WGS sequence"/>
</dbReference>
<evidence type="ECO:0000256" key="1">
    <source>
        <dbReference type="SAM" id="MobiDB-lite"/>
    </source>
</evidence>
<feature type="compositionally biased region" description="Basic and acidic residues" evidence="1">
    <location>
        <begin position="225"/>
        <end position="235"/>
    </location>
</feature>
<name>A0A6A5Z9G2_9PLEO</name>
<dbReference type="CDD" id="cd09917">
    <property type="entry name" value="F-box_SF"/>
    <property type="match status" value="1"/>
</dbReference>
<feature type="region of interest" description="Disordered" evidence="1">
    <location>
        <begin position="201"/>
        <end position="239"/>
    </location>
</feature>
<dbReference type="SUPFAM" id="SSF81383">
    <property type="entry name" value="F-box domain"/>
    <property type="match status" value="1"/>
</dbReference>
<dbReference type="InterPro" id="IPR036047">
    <property type="entry name" value="F-box-like_dom_sf"/>
</dbReference>
<reference evidence="3" key="1">
    <citation type="journal article" date="2020" name="Stud. Mycol.">
        <title>101 Dothideomycetes genomes: a test case for predicting lifestyles and emergence of pathogens.</title>
        <authorList>
            <person name="Haridas S."/>
            <person name="Albert R."/>
            <person name="Binder M."/>
            <person name="Bloem J."/>
            <person name="Labutti K."/>
            <person name="Salamov A."/>
            <person name="Andreopoulos B."/>
            <person name="Baker S."/>
            <person name="Barry K."/>
            <person name="Bills G."/>
            <person name="Bluhm B."/>
            <person name="Cannon C."/>
            <person name="Castanera R."/>
            <person name="Culley D."/>
            <person name="Daum C."/>
            <person name="Ezra D."/>
            <person name="Gonzalez J."/>
            <person name="Henrissat B."/>
            <person name="Kuo A."/>
            <person name="Liang C."/>
            <person name="Lipzen A."/>
            <person name="Lutzoni F."/>
            <person name="Magnuson J."/>
            <person name="Mondo S."/>
            <person name="Nolan M."/>
            <person name="Ohm R."/>
            <person name="Pangilinan J."/>
            <person name="Park H.-J."/>
            <person name="Ramirez L."/>
            <person name="Alfaro M."/>
            <person name="Sun H."/>
            <person name="Tritt A."/>
            <person name="Yoshinaga Y."/>
            <person name="Zwiers L.-H."/>
            <person name="Turgeon B."/>
            <person name="Goodwin S."/>
            <person name="Spatafora J."/>
            <person name="Crous P."/>
            <person name="Grigoriev I."/>
        </authorList>
    </citation>
    <scope>NUCLEOTIDE SEQUENCE</scope>
    <source>
        <strain evidence="3">CBS 627.86</strain>
    </source>
</reference>
<gene>
    <name evidence="3" type="ORF">BDV96DRAFT_646381</name>
</gene>
<proteinExistence type="predicted"/>
<evidence type="ECO:0000313" key="3">
    <source>
        <dbReference type="EMBL" id="KAF2115377.1"/>
    </source>
</evidence>
<feature type="compositionally biased region" description="Polar residues" evidence="1">
    <location>
        <begin position="155"/>
        <end position="166"/>
    </location>
</feature>
<keyword evidence="4" id="KW-1185">Reference proteome</keyword>
<protein>
    <recommendedName>
        <fullName evidence="2">F-box domain-containing protein</fullName>
    </recommendedName>
</protein>
<accession>A0A6A5Z9G2</accession>
<dbReference type="Pfam" id="PF12937">
    <property type="entry name" value="F-box-like"/>
    <property type="match status" value="1"/>
</dbReference>
<dbReference type="InterPro" id="IPR001810">
    <property type="entry name" value="F-box_dom"/>
</dbReference>
<evidence type="ECO:0000313" key="4">
    <source>
        <dbReference type="Proteomes" id="UP000799770"/>
    </source>
</evidence>
<dbReference type="PROSITE" id="PS50181">
    <property type="entry name" value="FBOX"/>
    <property type="match status" value="1"/>
</dbReference>
<evidence type="ECO:0000259" key="2">
    <source>
        <dbReference type="PROSITE" id="PS50181"/>
    </source>
</evidence>
<organism evidence="3 4">
    <name type="scientific">Lophiotrema nucula</name>
    <dbReference type="NCBI Taxonomy" id="690887"/>
    <lineage>
        <taxon>Eukaryota</taxon>
        <taxon>Fungi</taxon>
        <taxon>Dikarya</taxon>
        <taxon>Ascomycota</taxon>
        <taxon>Pezizomycotina</taxon>
        <taxon>Dothideomycetes</taxon>
        <taxon>Pleosporomycetidae</taxon>
        <taxon>Pleosporales</taxon>
        <taxon>Lophiotremataceae</taxon>
        <taxon>Lophiotrema</taxon>
    </lineage>
</organism>
<feature type="region of interest" description="Disordered" evidence="1">
    <location>
        <begin position="155"/>
        <end position="177"/>
    </location>
</feature>
<dbReference type="OrthoDB" id="3219396at2759"/>
<dbReference type="AlphaFoldDB" id="A0A6A5Z9G2"/>
<sequence length="582" mass="66532">MAADESANFTFGLVDPPYNTTQSAAEDTSTSSMMRSSEMKPTADISQVSNYQDPDVMTLECLPNELLLAIIGNIELKRDLISLSLISKRFRNLAQRRLYSTYQSPYKHWIHPFWGELNPSCREPSILLQHLLDYPERREWIESVDLSLVARETSDASLETQESSSLDPEDVDRETPVRRRGLRAVWKPVFRKLFRRRRAQSDSSKEDADDSGIIEGATTLENEDPAAREGHEETQSQRLAAQLSKHLPPEQPWTLNQIQSGVAHQDLDAEYAALLCLLPRVKHISFEFLDWRHGPYPYRPDYNYSFSYSLWACLARVEHLPNFSSLTSLAIRFGADNVKGIIPNRFGISPFLKLPTLRILKVVHLNLGDTLDFLQCPARSSTIVDLDLQKPKYSSPEAWQILMTRFEALKSFSMFARFLEIGQIHAEEITHITNALSVHSETLTSLVIDGGFDEGSFGASNISLKHFEKLVHFGAHFRPLRCAWIPSTEGARPPLISELLAVMLPASIRSIDIMRRFDDTDDMKAQLPTRNDWETLKSTSPFEKLEEVSVCYLERNDDPRWEEPYWTYSGPEPEHSWSRNGR</sequence>